<comment type="cofactor">
    <cofactor evidence="13">
        <name>Mg(2+)</name>
        <dbReference type="ChEBI" id="CHEBI:18420"/>
    </cofactor>
</comment>
<dbReference type="EMBL" id="FOHU01000005">
    <property type="protein sequence ID" value="SET16719.1"/>
    <property type="molecule type" value="Genomic_DNA"/>
</dbReference>
<organism evidence="14 15">
    <name type="scientific">Natronincola peptidivorans</name>
    <dbReference type="NCBI Taxonomy" id="426128"/>
    <lineage>
        <taxon>Bacteria</taxon>
        <taxon>Bacillati</taxon>
        <taxon>Bacillota</taxon>
        <taxon>Clostridia</taxon>
        <taxon>Peptostreptococcales</taxon>
        <taxon>Natronincolaceae</taxon>
        <taxon>Natronincola</taxon>
    </lineage>
</organism>
<feature type="binding site" evidence="13">
    <location>
        <position position="120"/>
    </location>
    <ligand>
        <name>Mg(2+)</name>
        <dbReference type="ChEBI" id="CHEBI:18420"/>
    </ligand>
</feature>
<proteinExistence type="inferred from homology"/>
<comment type="subunit">
    <text evidence="4">Homotrimer.</text>
</comment>
<evidence type="ECO:0000256" key="13">
    <source>
        <dbReference type="PIRSR" id="PIRSR605493-1"/>
    </source>
</evidence>
<comment type="cofactor">
    <cofactor evidence="2">
        <name>a divalent metal cation</name>
        <dbReference type="ChEBI" id="CHEBI:60240"/>
    </cofactor>
</comment>
<evidence type="ECO:0000256" key="10">
    <source>
        <dbReference type="ARBA" id="ARBA00030169"/>
    </source>
</evidence>
<evidence type="ECO:0000256" key="1">
    <source>
        <dbReference type="ARBA" id="ARBA00001342"/>
    </source>
</evidence>
<comment type="catalytic activity">
    <reaction evidence="12">
        <text>oxaloacetate + H(+) = pyruvate + CO2</text>
        <dbReference type="Rhea" id="RHEA:15641"/>
        <dbReference type="ChEBI" id="CHEBI:15361"/>
        <dbReference type="ChEBI" id="CHEBI:15378"/>
        <dbReference type="ChEBI" id="CHEBI:16452"/>
        <dbReference type="ChEBI" id="CHEBI:16526"/>
        <dbReference type="EC" id="4.1.1.112"/>
    </reaction>
</comment>
<comment type="catalytic activity">
    <reaction evidence="1">
        <text>4-hydroxy-4-methyl-2-oxoglutarate = 2 pyruvate</text>
        <dbReference type="Rhea" id="RHEA:22748"/>
        <dbReference type="ChEBI" id="CHEBI:15361"/>
        <dbReference type="ChEBI" id="CHEBI:58276"/>
        <dbReference type="EC" id="4.1.3.17"/>
    </reaction>
</comment>
<evidence type="ECO:0000256" key="11">
    <source>
        <dbReference type="ARBA" id="ARBA00032305"/>
    </source>
</evidence>
<comment type="similarity">
    <text evidence="3">Belongs to the class II aldolase/RraA-like family.</text>
</comment>
<dbReference type="InterPro" id="IPR005493">
    <property type="entry name" value="RraA/RraA-like"/>
</dbReference>
<dbReference type="GO" id="GO:0008948">
    <property type="term" value="F:oxaloacetate decarboxylase activity"/>
    <property type="evidence" value="ECO:0007669"/>
    <property type="project" value="UniProtKB-EC"/>
</dbReference>
<evidence type="ECO:0000256" key="2">
    <source>
        <dbReference type="ARBA" id="ARBA00001968"/>
    </source>
</evidence>
<evidence type="ECO:0000256" key="12">
    <source>
        <dbReference type="ARBA" id="ARBA00047973"/>
    </source>
</evidence>
<dbReference type="EC" id="4.1.1.112" evidence="6"/>
<dbReference type="Proteomes" id="UP000199568">
    <property type="component" value="Unassembled WGS sequence"/>
</dbReference>
<evidence type="ECO:0000256" key="6">
    <source>
        <dbReference type="ARBA" id="ARBA00012947"/>
    </source>
</evidence>
<protein>
    <recommendedName>
        <fullName evidence="7">Putative 4-hydroxy-4-methyl-2-oxoglutarate aldolase</fullName>
        <ecNumber evidence="6">4.1.1.112</ecNumber>
        <ecNumber evidence="5">4.1.3.17</ecNumber>
    </recommendedName>
    <alternativeName>
        <fullName evidence="11">Oxaloacetate decarboxylase</fullName>
    </alternativeName>
    <alternativeName>
        <fullName evidence="9">Regulator of ribonuclease activity homolog</fullName>
    </alternativeName>
    <alternativeName>
        <fullName evidence="10">RraA-like protein</fullName>
    </alternativeName>
</protein>
<dbReference type="PANTHER" id="PTHR33254:SF4">
    <property type="entry name" value="4-HYDROXY-4-METHYL-2-OXOGLUTARATE ALDOLASE 3-RELATED"/>
    <property type="match status" value="1"/>
</dbReference>
<reference evidence="14 15" key="1">
    <citation type="submission" date="2016-10" db="EMBL/GenBank/DDBJ databases">
        <authorList>
            <person name="de Groot N.N."/>
        </authorList>
    </citation>
    <scope>NUCLEOTIDE SEQUENCE [LARGE SCALE GENOMIC DNA]</scope>
    <source>
        <strain evidence="14 15">DSM 18979</strain>
    </source>
</reference>
<dbReference type="NCBIfam" id="NF004850">
    <property type="entry name" value="PRK06201.1"/>
    <property type="match status" value="1"/>
</dbReference>
<dbReference type="RefSeq" id="WP_090441851.1">
    <property type="nucleotide sequence ID" value="NZ_FOHU01000005.1"/>
</dbReference>
<evidence type="ECO:0000256" key="8">
    <source>
        <dbReference type="ARBA" id="ARBA00025046"/>
    </source>
</evidence>
<dbReference type="Pfam" id="PF03737">
    <property type="entry name" value="RraA-like"/>
    <property type="match status" value="1"/>
</dbReference>
<keyword evidence="13" id="KW-0479">Metal-binding</keyword>
<comment type="function">
    <text evidence="8">Catalyzes the aldol cleavage of 4-hydroxy-4-methyl-2-oxoglutarate (HMG) into 2 molecules of pyruvate. Also contains a secondary oxaloacetate (OAA) decarboxylase activity due to the common pyruvate enolate transition state formed following C-C bond cleavage in the retro-aldol and decarboxylation reactions.</text>
</comment>
<feature type="binding site" evidence="13">
    <location>
        <begin position="97"/>
        <end position="100"/>
    </location>
    <ligand>
        <name>substrate</name>
    </ligand>
</feature>
<dbReference type="STRING" id="426128.SAMN05660297_01570"/>
<dbReference type="EC" id="4.1.3.17" evidence="5"/>
<evidence type="ECO:0000256" key="3">
    <source>
        <dbReference type="ARBA" id="ARBA00008621"/>
    </source>
</evidence>
<evidence type="ECO:0000256" key="7">
    <source>
        <dbReference type="ARBA" id="ARBA00016549"/>
    </source>
</evidence>
<dbReference type="CDD" id="cd16841">
    <property type="entry name" value="RraA_family"/>
    <property type="match status" value="1"/>
</dbReference>
<dbReference type="OrthoDB" id="9784786at2"/>
<evidence type="ECO:0000256" key="9">
    <source>
        <dbReference type="ARBA" id="ARBA00029596"/>
    </source>
</evidence>
<dbReference type="SUPFAM" id="SSF89562">
    <property type="entry name" value="RraA-like"/>
    <property type="match status" value="1"/>
</dbReference>
<keyword evidence="13" id="KW-0460">Magnesium</keyword>
<name>A0A1I0CB36_9FIRM</name>
<evidence type="ECO:0000313" key="15">
    <source>
        <dbReference type="Proteomes" id="UP000199568"/>
    </source>
</evidence>
<evidence type="ECO:0000256" key="5">
    <source>
        <dbReference type="ARBA" id="ARBA00012213"/>
    </source>
</evidence>
<gene>
    <name evidence="14" type="ORF">SAMN05660297_01570</name>
</gene>
<accession>A0A1I0CB36</accession>
<dbReference type="GO" id="GO:0046872">
    <property type="term" value="F:metal ion binding"/>
    <property type="evidence" value="ECO:0007669"/>
    <property type="project" value="UniProtKB-KW"/>
</dbReference>
<dbReference type="PANTHER" id="PTHR33254">
    <property type="entry name" value="4-HYDROXY-4-METHYL-2-OXOGLUTARATE ALDOLASE 3-RELATED"/>
    <property type="match status" value="1"/>
</dbReference>
<dbReference type="GO" id="GO:0047443">
    <property type="term" value="F:4-hydroxy-4-methyl-2-oxoglutarate aldolase activity"/>
    <property type="evidence" value="ECO:0007669"/>
    <property type="project" value="UniProtKB-EC"/>
</dbReference>
<evidence type="ECO:0000256" key="4">
    <source>
        <dbReference type="ARBA" id="ARBA00011233"/>
    </source>
</evidence>
<sequence length="225" mass="24350">MSNVGFRIYTKINRPSRELVEAFADIPVANIADNMGRITCVDSYIKPYNEAKLLGTALTVRAPLGDNLMFHKAIDMAEPGDIIVVDGESNMNHALCGEIMMRLAMKKGIAGFLIDGCIRDVDALKDLDFAVYARGSNPKGPYKNGPGEINVPVSCGGQAVLPGDIIVGDSDGVVVIRPEDAEDLVAKGTKHNQNEVKVFEEIENGTIDRSWVDESLKAKGCEIIE</sequence>
<dbReference type="Gene3D" id="3.50.30.40">
    <property type="entry name" value="Ribonuclease E inhibitor RraA/RraA-like"/>
    <property type="match status" value="1"/>
</dbReference>
<keyword evidence="15" id="KW-1185">Reference proteome</keyword>
<dbReference type="AlphaFoldDB" id="A0A1I0CB36"/>
<feature type="binding site" evidence="13">
    <location>
        <position position="119"/>
    </location>
    <ligand>
        <name>substrate</name>
    </ligand>
</feature>
<dbReference type="InterPro" id="IPR036704">
    <property type="entry name" value="RraA/RraA-like_sf"/>
</dbReference>
<evidence type="ECO:0000313" key="14">
    <source>
        <dbReference type="EMBL" id="SET16719.1"/>
    </source>
</evidence>